<dbReference type="EMBL" id="DF977527">
    <property type="protein sequence ID" value="GAP92461.1"/>
    <property type="molecule type" value="Genomic_DNA"/>
</dbReference>
<accession>A0A1W2TV24</accession>
<evidence type="ECO:0000256" key="6">
    <source>
        <dbReference type="SAM" id="MobiDB-lite"/>
    </source>
</evidence>
<dbReference type="GO" id="GO:0050031">
    <property type="term" value="F:L-pipecolate oxidase activity"/>
    <property type="evidence" value="ECO:0007669"/>
    <property type="project" value="TreeGrafter"/>
</dbReference>
<dbReference type="SUPFAM" id="SSF51905">
    <property type="entry name" value="FAD/NAD(P)-binding domain"/>
    <property type="match status" value="1"/>
</dbReference>
<organism evidence="8">
    <name type="scientific">Rosellinia necatrix</name>
    <name type="common">White root-rot fungus</name>
    <dbReference type="NCBI Taxonomy" id="77044"/>
    <lineage>
        <taxon>Eukaryota</taxon>
        <taxon>Fungi</taxon>
        <taxon>Dikarya</taxon>
        <taxon>Ascomycota</taxon>
        <taxon>Pezizomycotina</taxon>
        <taxon>Sordariomycetes</taxon>
        <taxon>Xylariomycetidae</taxon>
        <taxon>Xylariales</taxon>
        <taxon>Xylariaceae</taxon>
        <taxon>Rosellinia</taxon>
    </lineage>
</organism>
<dbReference type="Gene3D" id="3.30.9.10">
    <property type="entry name" value="D-Amino Acid Oxidase, subunit A, domain 2"/>
    <property type="match status" value="1"/>
</dbReference>
<keyword evidence="3" id="KW-0285">Flavoprotein</keyword>
<dbReference type="PANTHER" id="PTHR10961">
    <property type="entry name" value="PEROXISOMAL SARCOSINE OXIDASE"/>
    <property type="match status" value="1"/>
</dbReference>
<protein>
    <submittedName>
        <fullName evidence="8">Putative FAD dependent oxidoreductase</fullName>
    </submittedName>
</protein>
<comment type="similarity">
    <text evidence="2">Belongs to the MSOX/MTOX family.</text>
</comment>
<name>A0A1W2TV24_ROSNE</name>
<evidence type="ECO:0000259" key="7">
    <source>
        <dbReference type="Pfam" id="PF01266"/>
    </source>
</evidence>
<gene>
    <name evidence="8" type="ORF">SAMD00023353_8200320</name>
</gene>
<evidence type="ECO:0000256" key="2">
    <source>
        <dbReference type="ARBA" id="ARBA00010989"/>
    </source>
</evidence>
<evidence type="ECO:0000256" key="5">
    <source>
        <dbReference type="ARBA" id="ARBA00023002"/>
    </source>
</evidence>
<dbReference type="STRING" id="77044.A0A1W2TV24"/>
<keyword evidence="9" id="KW-1185">Reference proteome</keyword>
<dbReference type="GO" id="GO:0008115">
    <property type="term" value="F:sarcosine oxidase activity"/>
    <property type="evidence" value="ECO:0007669"/>
    <property type="project" value="TreeGrafter"/>
</dbReference>
<feature type="region of interest" description="Disordered" evidence="6">
    <location>
        <begin position="519"/>
        <end position="552"/>
    </location>
</feature>
<feature type="compositionally biased region" description="Polar residues" evidence="6">
    <location>
        <begin position="403"/>
        <end position="415"/>
    </location>
</feature>
<keyword evidence="4" id="KW-0274">FAD</keyword>
<evidence type="ECO:0000256" key="1">
    <source>
        <dbReference type="ARBA" id="ARBA00001974"/>
    </source>
</evidence>
<comment type="cofactor">
    <cofactor evidence="1">
        <name>FAD</name>
        <dbReference type="ChEBI" id="CHEBI:57692"/>
    </cofactor>
</comment>
<dbReference type="InterPro" id="IPR006076">
    <property type="entry name" value="FAD-dep_OxRdtase"/>
</dbReference>
<dbReference type="Gene3D" id="3.50.50.60">
    <property type="entry name" value="FAD/NAD(P)-binding domain"/>
    <property type="match status" value="1"/>
</dbReference>
<feature type="domain" description="FAD dependent oxidoreductase" evidence="7">
    <location>
        <begin position="55"/>
        <end position="493"/>
    </location>
</feature>
<dbReference type="InterPro" id="IPR045170">
    <property type="entry name" value="MTOX"/>
</dbReference>
<evidence type="ECO:0000313" key="9">
    <source>
        <dbReference type="Proteomes" id="UP000054516"/>
    </source>
</evidence>
<feature type="compositionally biased region" description="Low complexity" evidence="6">
    <location>
        <begin position="389"/>
        <end position="402"/>
    </location>
</feature>
<dbReference type="Proteomes" id="UP000054516">
    <property type="component" value="Unassembled WGS sequence"/>
</dbReference>
<dbReference type="Pfam" id="PF01266">
    <property type="entry name" value="DAO"/>
    <property type="match status" value="1"/>
</dbReference>
<feature type="compositionally biased region" description="Low complexity" evidence="6">
    <location>
        <begin position="519"/>
        <end position="541"/>
    </location>
</feature>
<evidence type="ECO:0000313" key="8">
    <source>
        <dbReference type="EMBL" id="GAP92461.1"/>
    </source>
</evidence>
<dbReference type="OrthoDB" id="2219495at2759"/>
<evidence type="ECO:0000256" key="3">
    <source>
        <dbReference type="ARBA" id="ARBA00022630"/>
    </source>
</evidence>
<dbReference type="GO" id="GO:0004657">
    <property type="term" value="F:proline dehydrogenase activity"/>
    <property type="evidence" value="ECO:0007669"/>
    <property type="project" value="TreeGrafter"/>
</dbReference>
<dbReference type="InterPro" id="IPR036188">
    <property type="entry name" value="FAD/NAD-bd_sf"/>
</dbReference>
<feature type="region of interest" description="Disordered" evidence="6">
    <location>
        <begin position="374"/>
        <end position="417"/>
    </location>
</feature>
<dbReference type="PANTHER" id="PTHR10961:SF46">
    <property type="entry name" value="PEROXISOMAL SARCOSINE OXIDASE"/>
    <property type="match status" value="1"/>
</dbReference>
<dbReference type="GO" id="GO:0050660">
    <property type="term" value="F:flavin adenine dinucleotide binding"/>
    <property type="evidence" value="ECO:0007669"/>
    <property type="project" value="InterPro"/>
</dbReference>
<dbReference type="AlphaFoldDB" id="A0A1W2TV24"/>
<reference evidence="8" key="1">
    <citation type="submission" date="2016-03" db="EMBL/GenBank/DDBJ databases">
        <title>Draft genome sequence of Rosellinia necatrix.</title>
        <authorList>
            <person name="Kanematsu S."/>
        </authorList>
    </citation>
    <scope>NUCLEOTIDE SEQUENCE [LARGE SCALE GENOMIC DNA]</scope>
    <source>
        <strain evidence="8">W97</strain>
    </source>
</reference>
<proteinExistence type="inferred from homology"/>
<evidence type="ECO:0000256" key="4">
    <source>
        <dbReference type="ARBA" id="ARBA00022827"/>
    </source>
</evidence>
<keyword evidence="5" id="KW-0560">Oxidoreductase</keyword>
<sequence>MAHLVCPIPSVPGAGTAPAVPDISLAVGDEDKSTMPATDEVVNGEANRYKPPNSILIIGSGVFGLSTALSLTRRPEIPANTAITIVDRSPEPGVFPARDAASVDSSRIIRADYADAAYAKLAGEAQAHWRRGLDDPLSLGGGGRYRESGLLLAADAGGDGATVRGDGHPTGLGYTKRSWVNALALAHAEGRPLASVRLIPTSASIARASRTGGEWADWGYLNTAAGWADADGSMRWLYDRVTETGRVAFVNGTVETLETDGDGGDDGDPRVTGARLASGDSLSADLVIVAAGAWTPSLIDLSGQAVATGQCIAYLRLTDDEQAKLAQMPICLNLTDGCFAIPPRDGVLKMARHAYGYLNPQPVSHEPLGRRCRCPTPKDSNDDMGKEPSAASASTMTTATTTRISQPRTHLTDPTLSIPAEAASDLRRAMRRMFPWPELADRPFFQTRLCWYTDTATGDWIIDYHPTYKNLFVATGGSGHAFKFLPILGDKIVDCLVGRRPKDFHLKWKWKGGVGINGSSNATTTSTTTTTTTTTASTAGEETARGDGEDVQQQARIDAANDLAVELSIATEDGSRGGKPGLILQDEMVKSGMS</sequence>